<evidence type="ECO:0000313" key="1">
    <source>
        <dbReference type="EMBL" id="GGO63174.1"/>
    </source>
</evidence>
<gene>
    <name evidence="1" type="ORF">GCM10012289_09490</name>
</gene>
<dbReference type="EMBL" id="BMNH01000002">
    <property type="protein sequence ID" value="GGO63174.1"/>
    <property type="molecule type" value="Genomic_DNA"/>
</dbReference>
<name>A0A918DG58_9ACTN</name>
<keyword evidence="2" id="KW-1185">Reference proteome</keyword>
<proteinExistence type="predicted"/>
<sequence length="658" mass="70287">MFIVEDFEDEPPVLDITGTWVRTNATAGSGSWSMRSAPIDHNETSDMVVQVPVGATHLIFDIRLSTEGGGYDPFELRGVGEFGELLIDNAWGELSWYRWTYAVEVSSFTSVIFRYTRDNIDGGGLDAVFVDNLTFAAAVPERPPAVANNFDHGTDEQLLVPEDSGGLNGLAFDYYFGEPRYTSELARFPGALAIDCGTPDYGQGFFGWEGPEQLAGATTVYARFYWCMVGAIGEDEMYTVLAIDSLSDWLIGLWTTASDELRLDFAGQAGPTLVGLPADQWIRVEVCLTMDGSLSGHAEAWVFYDPDSTIADQHVVTSTATFGGLPYKYDFGVQLDSTGHTLIDDIALGTTMIGPAGLPSTGAIDAVVAPETAMGLYRLTRGSIAPVTGVDTARLISGGKQGLLVPPVGVETAITLGAAKGRVAGAAVAADLARPLIAAKVVTLGAATEDNQALRLFSDRRLGLARDQSQARPLMRIKARGIGAVTEHGIPAALHPGRGRVLGPAVTSETGTSLRWTKLRAIGPVTGQNVAGVFYPVLPPLQVGLPYRSWGVRTPELLRGVVVDPISSLSLEYLKVFVQHARGNEPVEIAFTAPGVEPGLEDWRPASWAETKKRGAVAQILVGPGGTVTLPDGTYQVWVRTVRADERPVLPSGLIPII</sequence>
<reference evidence="1" key="2">
    <citation type="submission" date="2020-09" db="EMBL/GenBank/DDBJ databases">
        <authorList>
            <person name="Sun Q."/>
            <person name="Zhou Y."/>
        </authorList>
    </citation>
    <scope>NUCLEOTIDE SEQUENCE</scope>
    <source>
        <strain evidence="1">CGMCC 4.7368</strain>
    </source>
</reference>
<accession>A0A918DG58</accession>
<dbReference type="RefSeq" id="WP_189122725.1">
    <property type="nucleotide sequence ID" value="NZ_BMNH01000002.1"/>
</dbReference>
<dbReference type="Proteomes" id="UP000646523">
    <property type="component" value="Unassembled WGS sequence"/>
</dbReference>
<reference evidence="1" key="1">
    <citation type="journal article" date="2014" name="Int. J. Syst. Evol. Microbiol.">
        <title>Complete genome sequence of Corynebacterium casei LMG S-19264T (=DSM 44701T), isolated from a smear-ripened cheese.</title>
        <authorList>
            <consortium name="US DOE Joint Genome Institute (JGI-PGF)"/>
            <person name="Walter F."/>
            <person name="Albersmeier A."/>
            <person name="Kalinowski J."/>
            <person name="Ruckert C."/>
        </authorList>
    </citation>
    <scope>NUCLEOTIDE SEQUENCE</scope>
    <source>
        <strain evidence="1">CGMCC 4.7368</strain>
    </source>
</reference>
<comment type="caution">
    <text evidence="1">The sequence shown here is derived from an EMBL/GenBank/DDBJ whole genome shotgun (WGS) entry which is preliminary data.</text>
</comment>
<dbReference type="AlphaFoldDB" id="A0A918DG58"/>
<organism evidence="1 2">
    <name type="scientific">Nonomuraea cavernae</name>
    <dbReference type="NCBI Taxonomy" id="2045107"/>
    <lineage>
        <taxon>Bacteria</taxon>
        <taxon>Bacillati</taxon>
        <taxon>Actinomycetota</taxon>
        <taxon>Actinomycetes</taxon>
        <taxon>Streptosporangiales</taxon>
        <taxon>Streptosporangiaceae</taxon>
        <taxon>Nonomuraea</taxon>
    </lineage>
</organism>
<protein>
    <submittedName>
        <fullName evidence="1">Uncharacterized protein</fullName>
    </submittedName>
</protein>
<evidence type="ECO:0000313" key="2">
    <source>
        <dbReference type="Proteomes" id="UP000646523"/>
    </source>
</evidence>